<evidence type="ECO:0000313" key="3">
    <source>
        <dbReference type="EMBL" id="QUT05641.1"/>
    </source>
</evidence>
<dbReference type="Pfam" id="PF18818">
    <property type="entry name" value="MPTase-PolyVal"/>
    <property type="match status" value="1"/>
</dbReference>
<feature type="domain" description="Polyvalent protein metallopeptidase" evidence="2">
    <location>
        <begin position="159"/>
        <end position="214"/>
    </location>
</feature>
<dbReference type="RefSeq" id="WP_212609165.1">
    <property type="nucleotide sequence ID" value="NZ_CP073910.1"/>
</dbReference>
<dbReference type="Pfam" id="PF08401">
    <property type="entry name" value="ArdcN"/>
    <property type="match status" value="1"/>
</dbReference>
<feature type="domain" description="N-terminal" evidence="1">
    <location>
        <begin position="12"/>
        <end position="133"/>
    </location>
</feature>
<evidence type="ECO:0000259" key="2">
    <source>
        <dbReference type="Pfam" id="PF18818"/>
    </source>
</evidence>
<dbReference type="KEGG" id="spph:KFK14_22260"/>
<gene>
    <name evidence="3" type="ORF">KFK14_22260</name>
</gene>
<keyword evidence="4" id="KW-1185">Reference proteome</keyword>
<evidence type="ECO:0000259" key="1">
    <source>
        <dbReference type="Pfam" id="PF08401"/>
    </source>
</evidence>
<dbReference type="EMBL" id="CP073910">
    <property type="protein sequence ID" value="QUT05641.1"/>
    <property type="molecule type" value="Genomic_DNA"/>
</dbReference>
<dbReference type="GO" id="GO:0003697">
    <property type="term" value="F:single-stranded DNA binding"/>
    <property type="evidence" value="ECO:0007669"/>
    <property type="project" value="InterPro"/>
</dbReference>
<reference evidence="3" key="1">
    <citation type="submission" date="2021-04" db="EMBL/GenBank/DDBJ databases">
        <title>Isolation of p-tert-butylphenol degrading bacteria Sphingobium phenoxybenzoativorans Tas13 from active sludge.</title>
        <authorList>
            <person name="Li Y."/>
        </authorList>
    </citation>
    <scope>NUCLEOTIDE SEQUENCE</scope>
    <source>
        <strain evidence="3">Tas13</strain>
    </source>
</reference>
<name>A0A975K6E0_9SPHN</name>
<dbReference type="AlphaFoldDB" id="A0A975K6E0"/>
<dbReference type="InterPro" id="IPR041459">
    <property type="entry name" value="MPTase-PolyVal"/>
</dbReference>
<evidence type="ECO:0000313" key="4">
    <source>
        <dbReference type="Proteomes" id="UP000681425"/>
    </source>
</evidence>
<accession>A0A975K6E0</accession>
<protein>
    <submittedName>
        <fullName evidence="3">DUF1738 domain-containing protein</fullName>
    </submittedName>
</protein>
<organism evidence="3 4">
    <name type="scientific">Sphingobium phenoxybenzoativorans</name>
    <dbReference type="NCBI Taxonomy" id="1592790"/>
    <lineage>
        <taxon>Bacteria</taxon>
        <taxon>Pseudomonadati</taxon>
        <taxon>Pseudomonadota</taxon>
        <taxon>Alphaproteobacteria</taxon>
        <taxon>Sphingomonadales</taxon>
        <taxon>Sphingomonadaceae</taxon>
        <taxon>Sphingobium</taxon>
    </lineage>
</organism>
<sequence>MDKQPRGSRASLHDEVTATIIAQLEEGCLPWVQPWQTDDAAFGLPRNAVTGRPYSGINILILWNALFGSGYATQKWLTYRQAMALGGSVRKGESGVGICYADTFVPKGADGQAEVGADGGPRHIPFLKRFTVFNIDQCVDLPEDLYGEDTGADPAIIVPHAETLIKASGADIRIGGSLAYYAPGEDRIHVPRRQLFGAPIDYYRTVLHELGHNAAIRIMPHVAELARLAA</sequence>
<dbReference type="Proteomes" id="UP000681425">
    <property type="component" value="Chromosome"/>
</dbReference>
<proteinExistence type="predicted"/>
<dbReference type="InterPro" id="IPR013610">
    <property type="entry name" value="ArdC_N"/>
</dbReference>